<keyword evidence="11" id="KW-1133">Transmembrane helix</keyword>
<dbReference type="GO" id="GO:0005524">
    <property type="term" value="F:ATP binding"/>
    <property type="evidence" value="ECO:0007669"/>
    <property type="project" value="UniProtKB-KW"/>
</dbReference>
<keyword evidence="6" id="KW-0547">Nucleotide-binding</keyword>
<feature type="domain" description="Histidine kinase" evidence="12">
    <location>
        <begin position="351"/>
        <end position="572"/>
    </location>
</feature>
<evidence type="ECO:0000259" key="13">
    <source>
        <dbReference type="PROSITE" id="PS50112"/>
    </source>
</evidence>
<dbReference type="CDD" id="cd00130">
    <property type="entry name" value="PAS"/>
    <property type="match status" value="1"/>
</dbReference>
<dbReference type="SUPFAM" id="SSF47384">
    <property type="entry name" value="Homodimeric domain of signal transducing histidine kinase"/>
    <property type="match status" value="1"/>
</dbReference>
<dbReference type="GO" id="GO:0009927">
    <property type="term" value="F:histidine phosphotransfer kinase activity"/>
    <property type="evidence" value="ECO:0007669"/>
    <property type="project" value="TreeGrafter"/>
</dbReference>
<dbReference type="PRINTS" id="PR00344">
    <property type="entry name" value="BCTRLSENSOR"/>
</dbReference>
<keyword evidence="8" id="KW-0067">ATP-binding</keyword>
<comment type="subcellular location">
    <subcellularLocation>
        <location evidence="2">Membrane</location>
    </subcellularLocation>
</comment>
<dbReference type="Gene3D" id="3.30.450.20">
    <property type="entry name" value="PAS domain"/>
    <property type="match status" value="2"/>
</dbReference>
<dbReference type="Pfam" id="PF00989">
    <property type="entry name" value="PAS"/>
    <property type="match status" value="1"/>
</dbReference>
<feature type="domain" description="PAS" evidence="13">
    <location>
        <begin position="76"/>
        <end position="147"/>
    </location>
</feature>
<keyword evidence="9" id="KW-0902">Two-component regulatory system</keyword>
<accession>A0A3B0RBB3</accession>
<organism evidence="14">
    <name type="scientific">hydrothermal vent metagenome</name>
    <dbReference type="NCBI Taxonomy" id="652676"/>
    <lineage>
        <taxon>unclassified sequences</taxon>
        <taxon>metagenomes</taxon>
        <taxon>ecological metagenomes</taxon>
    </lineage>
</organism>
<dbReference type="CDD" id="cd00082">
    <property type="entry name" value="HisKA"/>
    <property type="match status" value="1"/>
</dbReference>
<dbReference type="GO" id="GO:0006355">
    <property type="term" value="P:regulation of DNA-templated transcription"/>
    <property type="evidence" value="ECO:0007669"/>
    <property type="project" value="InterPro"/>
</dbReference>
<evidence type="ECO:0000256" key="4">
    <source>
        <dbReference type="ARBA" id="ARBA00022553"/>
    </source>
</evidence>
<evidence type="ECO:0000256" key="11">
    <source>
        <dbReference type="SAM" id="Phobius"/>
    </source>
</evidence>
<dbReference type="Pfam" id="PF02518">
    <property type="entry name" value="HATPase_c"/>
    <property type="match status" value="1"/>
</dbReference>
<dbReference type="FunFam" id="3.30.565.10:FF:000006">
    <property type="entry name" value="Sensor histidine kinase WalK"/>
    <property type="match status" value="1"/>
</dbReference>
<dbReference type="PROSITE" id="PS50109">
    <property type="entry name" value="HIS_KIN"/>
    <property type="match status" value="1"/>
</dbReference>
<evidence type="ECO:0000256" key="3">
    <source>
        <dbReference type="ARBA" id="ARBA00012438"/>
    </source>
</evidence>
<evidence type="ECO:0000256" key="5">
    <source>
        <dbReference type="ARBA" id="ARBA00022679"/>
    </source>
</evidence>
<evidence type="ECO:0000256" key="6">
    <source>
        <dbReference type="ARBA" id="ARBA00022741"/>
    </source>
</evidence>
<dbReference type="InterPro" id="IPR036890">
    <property type="entry name" value="HATPase_C_sf"/>
</dbReference>
<evidence type="ECO:0000259" key="12">
    <source>
        <dbReference type="PROSITE" id="PS50109"/>
    </source>
</evidence>
<dbReference type="InterPro" id="IPR004358">
    <property type="entry name" value="Sig_transdc_His_kin-like_C"/>
</dbReference>
<dbReference type="PROSITE" id="PS50112">
    <property type="entry name" value="PAS"/>
    <property type="match status" value="2"/>
</dbReference>
<evidence type="ECO:0000256" key="2">
    <source>
        <dbReference type="ARBA" id="ARBA00004370"/>
    </source>
</evidence>
<feature type="non-terminal residue" evidence="14">
    <location>
        <position position="1"/>
    </location>
</feature>
<dbReference type="SMART" id="SM00091">
    <property type="entry name" value="PAS"/>
    <property type="match status" value="2"/>
</dbReference>
<dbReference type="NCBIfam" id="TIGR00229">
    <property type="entry name" value="sensory_box"/>
    <property type="match status" value="2"/>
</dbReference>
<dbReference type="Gene3D" id="1.10.287.130">
    <property type="match status" value="1"/>
</dbReference>
<protein>
    <recommendedName>
        <fullName evidence="3">histidine kinase</fullName>
        <ecNumber evidence="3">2.7.13.3</ecNumber>
    </recommendedName>
</protein>
<reference evidence="14" key="1">
    <citation type="submission" date="2018-06" db="EMBL/GenBank/DDBJ databases">
        <authorList>
            <person name="Zhirakovskaya E."/>
        </authorList>
    </citation>
    <scope>NUCLEOTIDE SEQUENCE</scope>
</reference>
<dbReference type="SUPFAM" id="SSF55785">
    <property type="entry name" value="PYP-like sensor domain (PAS domain)"/>
    <property type="match status" value="2"/>
</dbReference>
<dbReference type="InterPro" id="IPR000014">
    <property type="entry name" value="PAS"/>
</dbReference>
<dbReference type="GO" id="GO:0000155">
    <property type="term" value="F:phosphorelay sensor kinase activity"/>
    <property type="evidence" value="ECO:0007669"/>
    <property type="project" value="InterPro"/>
</dbReference>
<dbReference type="InterPro" id="IPR005467">
    <property type="entry name" value="His_kinase_dom"/>
</dbReference>
<proteinExistence type="predicted"/>
<dbReference type="GO" id="GO:0005886">
    <property type="term" value="C:plasma membrane"/>
    <property type="evidence" value="ECO:0007669"/>
    <property type="project" value="TreeGrafter"/>
</dbReference>
<dbReference type="Gene3D" id="3.30.565.10">
    <property type="entry name" value="Histidine kinase-like ATPase, C-terminal domain"/>
    <property type="match status" value="1"/>
</dbReference>
<evidence type="ECO:0000256" key="10">
    <source>
        <dbReference type="ARBA" id="ARBA00023136"/>
    </source>
</evidence>
<dbReference type="CDD" id="cd16922">
    <property type="entry name" value="HATPase_EvgS-ArcB-TorS-like"/>
    <property type="match status" value="1"/>
</dbReference>
<dbReference type="InterPro" id="IPR003661">
    <property type="entry name" value="HisK_dim/P_dom"/>
</dbReference>
<dbReference type="SMART" id="SM00388">
    <property type="entry name" value="HisKA"/>
    <property type="match status" value="1"/>
</dbReference>
<keyword evidence="7 14" id="KW-0418">Kinase</keyword>
<feature type="transmembrane region" description="Helical" evidence="11">
    <location>
        <begin position="37"/>
        <end position="60"/>
    </location>
</feature>
<dbReference type="InterPro" id="IPR036097">
    <property type="entry name" value="HisK_dim/P_sf"/>
</dbReference>
<dbReference type="InterPro" id="IPR035965">
    <property type="entry name" value="PAS-like_dom_sf"/>
</dbReference>
<dbReference type="Pfam" id="PF12860">
    <property type="entry name" value="PAS_7"/>
    <property type="match status" value="1"/>
</dbReference>
<dbReference type="Pfam" id="PF00512">
    <property type="entry name" value="HisKA"/>
    <property type="match status" value="1"/>
</dbReference>
<keyword evidence="4" id="KW-0597">Phosphoprotein</keyword>
<name>A0A3B0RBB3_9ZZZZ</name>
<dbReference type="EC" id="2.7.13.3" evidence="3"/>
<evidence type="ECO:0000313" key="14">
    <source>
        <dbReference type="EMBL" id="VAV89552.1"/>
    </source>
</evidence>
<dbReference type="InterPro" id="IPR003594">
    <property type="entry name" value="HATPase_dom"/>
</dbReference>
<dbReference type="EMBL" id="UOEE01000089">
    <property type="protein sequence ID" value="VAV89552.1"/>
    <property type="molecule type" value="Genomic_DNA"/>
</dbReference>
<dbReference type="AlphaFoldDB" id="A0A3B0RBB3"/>
<dbReference type="FunFam" id="1.10.287.130:FF:000038">
    <property type="entry name" value="Sensory transduction histidine kinase"/>
    <property type="match status" value="1"/>
</dbReference>
<gene>
    <name evidence="14" type="ORF">MNBD_ALPHA06-1304</name>
</gene>
<dbReference type="PANTHER" id="PTHR43047:SF72">
    <property type="entry name" value="OSMOSENSING HISTIDINE PROTEIN KINASE SLN1"/>
    <property type="match status" value="1"/>
</dbReference>
<keyword evidence="11" id="KW-0812">Transmembrane</keyword>
<dbReference type="SMART" id="SM00387">
    <property type="entry name" value="HATPase_c"/>
    <property type="match status" value="1"/>
</dbReference>
<evidence type="ECO:0000256" key="1">
    <source>
        <dbReference type="ARBA" id="ARBA00000085"/>
    </source>
</evidence>
<evidence type="ECO:0000256" key="7">
    <source>
        <dbReference type="ARBA" id="ARBA00022777"/>
    </source>
</evidence>
<sequence length="588" mass="64425">GQQGQRLAVGVVTLFQGSLVVFQAGELKIDHAAWTRTLIFFLLMTIAPLMVATVLVISLLNQMNGLQNVRQKLSDSDARFRLAIEGARSGVFDWDLNNNQVLLTDSLARMFGLQRGATISSNEFMALVHNDDRQALNSALRGAPTSGAIDIEFRASNLPVWFQARGRPWQGQGEQNSGRIVGVAIDITEQKGAQARLNAAETRLRAALESMSESFVVWDARRRLIMCNRKFSEFFGIAPEYLVSGVSYEKLELMAARSIKDVHEGPDSSAVEMELTDGRWLHLSERKTAEGGLVSIGTDITAIKMQESLLVKNEAELISTVSDLEISQNSYQQEKIRAEEANRSKSEFLANMSHELRTPLNAINGFSEIMKKEMFGPLGDQRYLEYVGDILTSGQHLLNLINDILDMSKIESGKMTLNTEVLYFDEMIEQCLRLVQGKAIESAVQLNADVAELPDIEADPRAIKQILLNILSNAIKFTLPDGKIDLSAKADPETGGIVLQVIDTGIGISKEDLPKLCTPFSQIESQHSKSHKGSGLGLALTKSLVELHGGAFIMESEVGTGTTVTIKLPLAPPESAELKDTVQAIDAA</sequence>
<dbReference type="InterPro" id="IPR013767">
    <property type="entry name" value="PAS_fold"/>
</dbReference>
<comment type="catalytic activity">
    <reaction evidence="1">
        <text>ATP + protein L-histidine = ADP + protein N-phospho-L-histidine.</text>
        <dbReference type="EC" id="2.7.13.3"/>
    </reaction>
</comment>
<evidence type="ECO:0000256" key="9">
    <source>
        <dbReference type="ARBA" id="ARBA00023012"/>
    </source>
</evidence>
<feature type="domain" description="PAS" evidence="13">
    <location>
        <begin position="200"/>
        <end position="244"/>
    </location>
</feature>
<keyword evidence="10 11" id="KW-0472">Membrane</keyword>
<evidence type="ECO:0000256" key="8">
    <source>
        <dbReference type="ARBA" id="ARBA00022840"/>
    </source>
</evidence>
<dbReference type="PANTHER" id="PTHR43047">
    <property type="entry name" value="TWO-COMPONENT HISTIDINE PROTEIN KINASE"/>
    <property type="match status" value="1"/>
</dbReference>
<keyword evidence="5" id="KW-0808">Transferase</keyword>
<dbReference type="SUPFAM" id="SSF55874">
    <property type="entry name" value="ATPase domain of HSP90 chaperone/DNA topoisomerase II/histidine kinase"/>
    <property type="match status" value="1"/>
</dbReference>